<feature type="region of interest" description="Disordered" evidence="1">
    <location>
        <begin position="335"/>
        <end position="358"/>
    </location>
</feature>
<dbReference type="PANTHER" id="PTHR38790">
    <property type="entry name" value="2EXR DOMAIN-CONTAINING PROTEIN-RELATED"/>
    <property type="match status" value="1"/>
</dbReference>
<feature type="compositionally biased region" description="Acidic residues" evidence="1">
    <location>
        <begin position="336"/>
        <end position="351"/>
    </location>
</feature>
<protein>
    <recommendedName>
        <fullName evidence="4">F-box domain-containing protein</fullName>
    </recommendedName>
</protein>
<keyword evidence="3" id="KW-1185">Reference proteome</keyword>
<proteinExistence type="predicted"/>
<gene>
    <name evidence="2" type="ORF">BGW36DRAFT_382259</name>
</gene>
<evidence type="ECO:0008006" key="4">
    <source>
        <dbReference type="Google" id="ProtNLM"/>
    </source>
</evidence>
<feature type="region of interest" description="Disordered" evidence="1">
    <location>
        <begin position="1"/>
        <end position="21"/>
    </location>
</feature>
<dbReference type="GeneID" id="70246793"/>
<sequence length="368" mass="41951">MARSKKSTSKGKANEKNENQHISSQDSCMLLQLPGEIRNLIYSHLFTSTRLTFGKRSISRISTKRIKPTPNSLAVLRTCSLIKQEAGALWLGQVLFNFECVEDMLDKLSVLPSTTLSQIRHIRVSGRPLMLTPIGDDDDIHYRLVWALKLLPGLCLDTLSVLGLSRGEIAYDTLEGLVKYGNGWKELHFITPNSSMLGFKKLDMFMADPYWRKPQPSTWNDILIQRDGVDSGASITIYRSTRFDTPGTVVKPATRQLFEQKPPSPEDLETFGVEEERQLLGINERGKELLVVVKRGHHAHTSEQDSPPYPLEQDIRQWANGLTWAEIRRQCIDFSQESDDDPDFIEEDEDVQVDRYNDVDEYAWNPVN</sequence>
<dbReference type="RefSeq" id="XP_046070329.1">
    <property type="nucleotide sequence ID" value="XM_046216506.1"/>
</dbReference>
<evidence type="ECO:0000313" key="2">
    <source>
        <dbReference type="EMBL" id="KAH8695187.1"/>
    </source>
</evidence>
<name>A0AAD4PYX9_9EURO</name>
<dbReference type="AlphaFoldDB" id="A0AAD4PYX9"/>
<evidence type="ECO:0000256" key="1">
    <source>
        <dbReference type="SAM" id="MobiDB-lite"/>
    </source>
</evidence>
<reference evidence="2" key="1">
    <citation type="submission" date="2021-12" db="EMBL/GenBank/DDBJ databases">
        <title>Convergent genome expansion in fungi linked to evolution of root-endophyte symbiosis.</title>
        <authorList>
            <consortium name="DOE Joint Genome Institute"/>
            <person name="Ke Y.-H."/>
            <person name="Bonito G."/>
            <person name="Liao H.-L."/>
            <person name="Looney B."/>
            <person name="Rojas-Flechas A."/>
            <person name="Nash J."/>
            <person name="Hameed K."/>
            <person name="Schadt C."/>
            <person name="Martin F."/>
            <person name="Crous P.W."/>
            <person name="Miettinen O."/>
            <person name="Magnuson J.K."/>
            <person name="Labbe J."/>
            <person name="Jacobson D."/>
            <person name="Doktycz M.J."/>
            <person name="Veneault-Fourrey C."/>
            <person name="Kuo A."/>
            <person name="Mondo S."/>
            <person name="Calhoun S."/>
            <person name="Riley R."/>
            <person name="Ohm R."/>
            <person name="LaButti K."/>
            <person name="Andreopoulos B."/>
            <person name="Pangilinan J."/>
            <person name="Nolan M."/>
            <person name="Tritt A."/>
            <person name="Clum A."/>
            <person name="Lipzen A."/>
            <person name="Daum C."/>
            <person name="Barry K."/>
            <person name="Grigoriev I.V."/>
            <person name="Vilgalys R."/>
        </authorList>
    </citation>
    <scope>NUCLEOTIDE SEQUENCE</scope>
    <source>
        <strain evidence="2">PMI_201</strain>
    </source>
</reference>
<organism evidence="2 3">
    <name type="scientific">Talaromyces proteolyticus</name>
    <dbReference type="NCBI Taxonomy" id="1131652"/>
    <lineage>
        <taxon>Eukaryota</taxon>
        <taxon>Fungi</taxon>
        <taxon>Dikarya</taxon>
        <taxon>Ascomycota</taxon>
        <taxon>Pezizomycotina</taxon>
        <taxon>Eurotiomycetes</taxon>
        <taxon>Eurotiomycetidae</taxon>
        <taxon>Eurotiales</taxon>
        <taxon>Trichocomaceae</taxon>
        <taxon>Talaromyces</taxon>
        <taxon>Talaromyces sect. Bacilispori</taxon>
    </lineage>
</organism>
<evidence type="ECO:0000313" key="3">
    <source>
        <dbReference type="Proteomes" id="UP001201262"/>
    </source>
</evidence>
<dbReference type="Proteomes" id="UP001201262">
    <property type="component" value="Unassembled WGS sequence"/>
</dbReference>
<comment type="caution">
    <text evidence="2">The sequence shown here is derived from an EMBL/GenBank/DDBJ whole genome shotgun (WGS) entry which is preliminary data.</text>
</comment>
<dbReference type="EMBL" id="JAJTJA010000008">
    <property type="protein sequence ID" value="KAH8695187.1"/>
    <property type="molecule type" value="Genomic_DNA"/>
</dbReference>
<accession>A0AAD4PYX9</accession>